<keyword evidence="3" id="KW-1185">Reference proteome</keyword>
<feature type="compositionally biased region" description="Basic residues" evidence="1">
    <location>
        <begin position="55"/>
        <end position="68"/>
    </location>
</feature>
<feature type="region of interest" description="Disordered" evidence="1">
    <location>
        <begin position="1"/>
        <end position="21"/>
    </location>
</feature>
<comment type="caution">
    <text evidence="2">The sequence shown here is derived from an EMBL/GenBank/DDBJ whole genome shotgun (WGS) entry which is preliminary data.</text>
</comment>
<organism evidence="2 3">
    <name type="scientific">[Myrmecia] bisecta</name>
    <dbReference type="NCBI Taxonomy" id="41462"/>
    <lineage>
        <taxon>Eukaryota</taxon>
        <taxon>Viridiplantae</taxon>
        <taxon>Chlorophyta</taxon>
        <taxon>core chlorophytes</taxon>
        <taxon>Trebouxiophyceae</taxon>
        <taxon>Trebouxiales</taxon>
        <taxon>Trebouxiaceae</taxon>
        <taxon>Myrmecia</taxon>
    </lineage>
</organism>
<dbReference type="Proteomes" id="UP001489004">
    <property type="component" value="Unassembled WGS sequence"/>
</dbReference>
<feature type="region of interest" description="Disordered" evidence="1">
    <location>
        <begin position="53"/>
        <end position="82"/>
    </location>
</feature>
<gene>
    <name evidence="2" type="ORF">WJX72_005977</name>
</gene>
<sequence>MSSSESDVELMDSGAEDDPEVSKRMVTDVILNHATAKRQRAANLAAAALKAAQTRARHRYGHKRRPPKAAKQATRCSSKATQ</sequence>
<protein>
    <submittedName>
        <fullName evidence="2">Uncharacterized protein</fullName>
    </submittedName>
</protein>
<feature type="compositionally biased region" description="Acidic residues" evidence="1">
    <location>
        <begin position="1"/>
        <end position="19"/>
    </location>
</feature>
<name>A0AAW1PNV3_9CHLO</name>
<dbReference type="AlphaFoldDB" id="A0AAW1PNV3"/>
<proteinExistence type="predicted"/>
<evidence type="ECO:0000313" key="3">
    <source>
        <dbReference type="Proteomes" id="UP001489004"/>
    </source>
</evidence>
<dbReference type="EMBL" id="JALJOR010000009">
    <property type="protein sequence ID" value="KAK9811563.1"/>
    <property type="molecule type" value="Genomic_DNA"/>
</dbReference>
<reference evidence="2 3" key="1">
    <citation type="journal article" date="2024" name="Nat. Commun.">
        <title>Phylogenomics reveals the evolutionary origins of lichenization in chlorophyte algae.</title>
        <authorList>
            <person name="Puginier C."/>
            <person name="Libourel C."/>
            <person name="Otte J."/>
            <person name="Skaloud P."/>
            <person name="Haon M."/>
            <person name="Grisel S."/>
            <person name="Petersen M."/>
            <person name="Berrin J.G."/>
            <person name="Delaux P.M."/>
            <person name="Dal Grande F."/>
            <person name="Keller J."/>
        </authorList>
    </citation>
    <scope>NUCLEOTIDE SEQUENCE [LARGE SCALE GENOMIC DNA]</scope>
    <source>
        <strain evidence="2 3">SAG 2043</strain>
    </source>
</reference>
<evidence type="ECO:0000256" key="1">
    <source>
        <dbReference type="SAM" id="MobiDB-lite"/>
    </source>
</evidence>
<evidence type="ECO:0000313" key="2">
    <source>
        <dbReference type="EMBL" id="KAK9811563.1"/>
    </source>
</evidence>
<accession>A0AAW1PNV3</accession>